<dbReference type="HOGENOM" id="CLU_027176_1_4_1"/>
<dbReference type="PANTHER" id="PTHR31672:SF13">
    <property type="entry name" value="F-BOX PROTEIN CPR30-LIKE"/>
    <property type="match status" value="1"/>
</dbReference>
<evidence type="ECO:0000313" key="4">
    <source>
        <dbReference type="EnsemblPlants" id="AES94144"/>
    </source>
</evidence>
<dbReference type="STRING" id="3880.G7KET7"/>
<dbReference type="SMART" id="SM00256">
    <property type="entry name" value="FBOX"/>
    <property type="match status" value="1"/>
</dbReference>
<dbReference type="Proteomes" id="UP000265566">
    <property type="component" value="Chromosome 5"/>
</dbReference>
<dbReference type="EMBL" id="PSQE01000005">
    <property type="protein sequence ID" value="RHN53661.1"/>
    <property type="molecule type" value="Genomic_DNA"/>
</dbReference>
<dbReference type="CDD" id="cd22157">
    <property type="entry name" value="F-box_AtFBW1-like"/>
    <property type="match status" value="1"/>
</dbReference>
<dbReference type="InterPro" id="IPR006527">
    <property type="entry name" value="F-box-assoc_dom_typ1"/>
</dbReference>
<dbReference type="Pfam" id="PF07734">
    <property type="entry name" value="FBA_1"/>
    <property type="match status" value="1"/>
</dbReference>
<dbReference type="InterPro" id="IPR050796">
    <property type="entry name" value="SCF_F-box_component"/>
</dbReference>
<sequence>MEETTASTRTLTPATCIPFDLAAEIISRLPVKCVLRFRCVCNSWNSLISTDPKFAKKHLHESTNRHHLITTTCIPSKKFTVISYPLHSPNFNSIFTDNATEYQYSPINRNYYDRLVASCDGIICFAINPNLALLWNPSMRILKQLPALDTPKEGDSDGNTIYGFGYDPFIDNYKVVSVFRYNVNACKTEVSVYTLGTDYWRRIEDFPSLMIPYSQQGIFVSGTVNWLADYDLDDNNSLGTIVSLDLRKEIYQEISQPDYGDVTVKLSLGAMRECLCVFSHSDSFDDVWLMKEYGNEESWIKLIRIPCISNRSLVFDNVNILYVFEDDRHVLLLLEERFKLKWVVYDSENGFIKSAKSQDFSWVESKVYVESLLLP</sequence>
<organism evidence="2 5">
    <name type="scientific">Medicago truncatula</name>
    <name type="common">Barrel medic</name>
    <name type="synonym">Medicago tribuloides</name>
    <dbReference type="NCBI Taxonomy" id="3880"/>
    <lineage>
        <taxon>Eukaryota</taxon>
        <taxon>Viridiplantae</taxon>
        <taxon>Streptophyta</taxon>
        <taxon>Embryophyta</taxon>
        <taxon>Tracheophyta</taxon>
        <taxon>Spermatophyta</taxon>
        <taxon>Magnoliopsida</taxon>
        <taxon>eudicotyledons</taxon>
        <taxon>Gunneridae</taxon>
        <taxon>Pentapetalae</taxon>
        <taxon>rosids</taxon>
        <taxon>fabids</taxon>
        <taxon>Fabales</taxon>
        <taxon>Fabaceae</taxon>
        <taxon>Papilionoideae</taxon>
        <taxon>50 kb inversion clade</taxon>
        <taxon>NPAAA clade</taxon>
        <taxon>Hologalegina</taxon>
        <taxon>IRL clade</taxon>
        <taxon>Trifolieae</taxon>
        <taxon>Medicago</taxon>
    </lineage>
</organism>
<evidence type="ECO:0000313" key="2">
    <source>
        <dbReference type="EMBL" id="AES94144.1"/>
    </source>
</evidence>
<reference evidence="6" key="4">
    <citation type="journal article" date="2018" name="Nat. Plants">
        <title>Whole-genome landscape of Medicago truncatula symbiotic genes.</title>
        <authorList>
            <person name="Pecrix Y."/>
            <person name="Staton S.E."/>
            <person name="Sallet E."/>
            <person name="Lelandais-Briere C."/>
            <person name="Moreau S."/>
            <person name="Carrere S."/>
            <person name="Blein T."/>
            <person name="Jardinaud M.F."/>
            <person name="Latrasse D."/>
            <person name="Zouine M."/>
            <person name="Zahm M."/>
            <person name="Kreplak J."/>
            <person name="Mayjonade B."/>
            <person name="Satge C."/>
            <person name="Perez M."/>
            <person name="Cauet S."/>
            <person name="Marande W."/>
            <person name="Chantry-Darmon C."/>
            <person name="Lopez-Roques C."/>
            <person name="Bouchez O."/>
            <person name="Berard A."/>
            <person name="Debelle F."/>
            <person name="Munos S."/>
            <person name="Bendahmane A."/>
            <person name="Berges H."/>
            <person name="Niebel A."/>
            <person name="Buitink J."/>
            <person name="Frugier F."/>
            <person name="Benhamed M."/>
            <person name="Crespi M."/>
            <person name="Gouzy J."/>
            <person name="Gamas P."/>
        </authorList>
    </citation>
    <scope>NUCLEOTIDE SEQUENCE [LARGE SCALE GENOMIC DNA]</scope>
    <source>
        <strain evidence="6">cv. Jemalong A17</strain>
    </source>
</reference>
<dbReference type="PANTHER" id="PTHR31672">
    <property type="entry name" value="BNACNNG10540D PROTEIN"/>
    <property type="match status" value="1"/>
</dbReference>
<dbReference type="KEGG" id="mtr:11429132"/>
<dbReference type="PaxDb" id="3880-AES94144"/>
<dbReference type="InterPro" id="IPR017451">
    <property type="entry name" value="F-box-assoc_interact_dom"/>
</dbReference>
<dbReference type="Proteomes" id="UP000002051">
    <property type="component" value="Chromosome 5"/>
</dbReference>
<dbReference type="OrthoDB" id="1376464at2759"/>
<name>G7KET7_MEDTR</name>
<evidence type="ECO:0000313" key="5">
    <source>
        <dbReference type="Proteomes" id="UP000002051"/>
    </source>
</evidence>
<reference evidence="3" key="5">
    <citation type="journal article" date="2018" name="Nat. Plants">
        <title>Whole-genome landscape of Medicago truncatula symbiotic genes.</title>
        <authorList>
            <person name="Pecrix Y."/>
            <person name="Gamas P."/>
            <person name="Carrere S."/>
        </authorList>
    </citation>
    <scope>NUCLEOTIDE SEQUENCE</scope>
    <source>
        <tissue evidence="3">Leaves</tissue>
    </source>
</reference>
<keyword evidence="5" id="KW-1185">Reference proteome</keyword>
<dbReference type="SUPFAM" id="SSF81383">
    <property type="entry name" value="F-box domain"/>
    <property type="match status" value="1"/>
</dbReference>
<feature type="domain" description="F-box" evidence="1">
    <location>
        <begin position="17"/>
        <end position="57"/>
    </location>
</feature>
<gene>
    <name evidence="4" type="primary">11429132</name>
    <name evidence="2" type="ordered locus">MTR_5g011200</name>
    <name evidence="3" type="ORF">MtrunA17_Chr5g0398251</name>
</gene>
<dbReference type="EMBL" id="CM001221">
    <property type="protein sequence ID" value="AES94144.1"/>
    <property type="molecule type" value="Genomic_DNA"/>
</dbReference>
<reference evidence="2 5" key="2">
    <citation type="journal article" date="2014" name="BMC Genomics">
        <title>An improved genome release (version Mt4.0) for the model legume Medicago truncatula.</title>
        <authorList>
            <person name="Tang H."/>
            <person name="Krishnakumar V."/>
            <person name="Bidwell S."/>
            <person name="Rosen B."/>
            <person name="Chan A."/>
            <person name="Zhou S."/>
            <person name="Gentzbittel L."/>
            <person name="Childs K.L."/>
            <person name="Yandell M."/>
            <person name="Gundlach H."/>
            <person name="Mayer K.F."/>
            <person name="Schwartz D.C."/>
            <person name="Town C.D."/>
        </authorList>
    </citation>
    <scope>GENOME REANNOTATION</scope>
    <source>
        <strain evidence="4 5">cv. Jemalong A17</strain>
    </source>
</reference>
<dbReference type="EnsemblPlants" id="AES94144">
    <property type="protein sequence ID" value="AES94144"/>
    <property type="gene ID" value="MTR_5g011200"/>
</dbReference>
<accession>G7KET7</accession>
<dbReference type="NCBIfam" id="TIGR01640">
    <property type="entry name" value="F_box_assoc_1"/>
    <property type="match status" value="1"/>
</dbReference>
<evidence type="ECO:0000313" key="6">
    <source>
        <dbReference type="Proteomes" id="UP000265566"/>
    </source>
</evidence>
<proteinExistence type="predicted"/>
<dbReference type="Gramene" id="rna28592">
    <property type="protein sequence ID" value="RHN53661.1"/>
    <property type="gene ID" value="gene28592"/>
</dbReference>
<reference evidence="4" key="3">
    <citation type="submission" date="2015-04" db="UniProtKB">
        <authorList>
            <consortium name="EnsemblPlants"/>
        </authorList>
    </citation>
    <scope>IDENTIFICATION</scope>
    <source>
        <strain evidence="4">cv. Jemalong A17</strain>
    </source>
</reference>
<dbReference type="InterPro" id="IPR036047">
    <property type="entry name" value="F-box-like_dom_sf"/>
</dbReference>
<reference evidence="2 5" key="1">
    <citation type="journal article" date="2011" name="Nature">
        <title>The Medicago genome provides insight into the evolution of rhizobial symbioses.</title>
        <authorList>
            <person name="Young N.D."/>
            <person name="Debelle F."/>
            <person name="Oldroyd G.E."/>
            <person name="Geurts R."/>
            <person name="Cannon S.B."/>
            <person name="Udvardi M.K."/>
            <person name="Benedito V.A."/>
            <person name="Mayer K.F."/>
            <person name="Gouzy J."/>
            <person name="Schoof H."/>
            <person name="Van de Peer Y."/>
            <person name="Proost S."/>
            <person name="Cook D.R."/>
            <person name="Meyers B.C."/>
            <person name="Spannagl M."/>
            <person name="Cheung F."/>
            <person name="De Mita S."/>
            <person name="Krishnakumar V."/>
            <person name="Gundlach H."/>
            <person name="Zhou S."/>
            <person name="Mudge J."/>
            <person name="Bharti A.K."/>
            <person name="Murray J.D."/>
            <person name="Naoumkina M.A."/>
            <person name="Rosen B."/>
            <person name="Silverstein K.A."/>
            <person name="Tang H."/>
            <person name="Rombauts S."/>
            <person name="Zhao P.X."/>
            <person name="Zhou P."/>
            <person name="Barbe V."/>
            <person name="Bardou P."/>
            <person name="Bechner M."/>
            <person name="Bellec A."/>
            <person name="Berger A."/>
            <person name="Berges H."/>
            <person name="Bidwell S."/>
            <person name="Bisseling T."/>
            <person name="Choisne N."/>
            <person name="Couloux A."/>
            <person name="Denny R."/>
            <person name="Deshpande S."/>
            <person name="Dai X."/>
            <person name="Doyle J.J."/>
            <person name="Dudez A.M."/>
            <person name="Farmer A.D."/>
            <person name="Fouteau S."/>
            <person name="Franken C."/>
            <person name="Gibelin C."/>
            <person name="Gish J."/>
            <person name="Goldstein S."/>
            <person name="Gonzalez A.J."/>
            <person name="Green P.J."/>
            <person name="Hallab A."/>
            <person name="Hartog M."/>
            <person name="Hua A."/>
            <person name="Humphray S.J."/>
            <person name="Jeong D.H."/>
            <person name="Jing Y."/>
            <person name="Jocker A."/>
            <person name="Kenton S.M."/>
            <person name="Kim D.J."/>
            <person name="Klee K."/>
            <person name="Lai H."/>
            <person name="Lang C."/>
            <person name="Lin S."/>
            <person name="Macmil S.L."/>
            <person name="Magdelenat G."/>
            <person name="Matthews L."/>
            <person name="McCorrison J."/>
            <person name="Monaghan E.L."/>
            <person name="Mun J.H."/>
            <person name="Najar F.Z."/>
            <person name="Nicholson C."/>
            <person name="Noirot C."/>
            <person name="O'Bleness M."/>
            <person name="Paule C.R."/>
            <person name="Poulain J."/>
            <person name="Prion F."/>
            <person name="Qin B."/>
            <person name="Qu C."/>
            <person name="Retzel E.F."/>
            <person name="Riddle C."/>
            <person name="Sallet E."/>
            <person name="Samain S."/>
            <person name="Samson N."/>
            <person name="Sanders I."/>
            <person name="Saurat O."/>
            <person name="Scarpelli C."/>
            <person name="Schiex T."/>
            <person name="Segurens B."/>
            <person name="Severin A.J."/>
            <person name="Sherrier D.J."/>
            <person name="Shi R."/>
            <person name="Sims S."/>
            <person name="Singer S.R."/>
            <person name="Sinharoy S."/>
            <person name="Sterck L."/>
            <person name="Viollet A."/>
            <person name="Wang B.B."/>
            <person name="Wang K."/>
            <person name="Wang M."/>
            <person name="Wang X."/>
            <person name="Warfsmann J."/>
            <person name="Weissenbach J."/>
            <person name="White D.D."/>
            <person name="White J.D."/>
            <person name="Wiley G.B."/>
            <person name="Wincker P."/>
            <person name="Xing Y."/>
            <person name="Yang L."/>
            <person name="Yao Z."/>
            <person name="Ying F."/>
            <person name="Zhai J."/>
            <person name="Zhou L."/>
            <person name="Zuber A."/>
            <person name="Denarie J."/>
            <person name="Dixon R.A."/>
            <person name="May G.D."/>
            <person name="Schwartz D.C."/>
            <person name="Rogers J."/>
            <person name="Quetier F."/>
            <person name="Town C.D."/>
            <person name="Roe B.A."/>
        </authorList>
    </citation>
    <scope>NUCLEOTIDE SEQUENCE [LARGE SCALE GENOMIC DNA]</scope>
    <source>
        <strain evidence="2">A17</strain>
        <strain evidence="4 5">cv. Jemalong A17</strain>
    </source>
</reference>
<protein>
    <submittedName>
        <fullName evidence="2">F-box protein interaction domain protein</fullName>
    </submittedName>
    <submittedName>
        <fullName evidence="3">Putative F-box domain-containing protein</fullName>
    </submittedName>
</protein>
<evidence type="ECO:0000313" key="3">
    <source>
        <dbReference type="EMBL" id="RHN53661.1"/>
    </source>
</evidence>
<dbReference type="InterPro" id="IPR001810">
    <property type="entry name" value="F-box_dom"/>
</dbReference>
<evidence type="ECO:0000259" key="1">
    <source>
        <dbReference type="SMART" id="SM00256"/>
    </source>
</evidence>
<dbReference type="Pfam" id="PF00646">
    <property type="entry name" value="F-box"/>
    <property type="match status" value="1"/>
</dbReference>
<dbReference type="AlphaFoldDB" id="G7KET7"/>
<dbReference type="OMA" id="HESTNRH"/>
<dbReference type="eggNOG" id="ENOG502QUVH">
    <property type="taxonomic scope" value="Eukaryota"/>
</dbReference>
<dbReference type="Gene3D" id="1.20.1280.50">
    <property type="match status" value="1"/>
</dbReference>